<sequence length="454" mass="49092">MVRHWSNRNNRMDQQNQNNTPDGSGELPLKRKRGRPRKYPKPDSEDSSYILISQNKRPNSVRAEPAPIPPGFDGPNGSQQYQRGQENHSNNAMVGQLVSGVIEAVFDAGYLLSVRVGDSDTTLRGLVFKPGRYVPISPENDVAPSVPMIQRNEVSFPSRAAQVQTPLPKERNEQLVNVHRVETLTMNGSPSVPQVPRGVVSSSNFVASTANSMPSVTGQTIHPLSRSNVMPVLLQPNTFSNGVPVSNQPSLVKPQVSLGSGVIGAKEIPVDGNHGPVSHPQTSQNLLPSGMQSEGGPPHNQSSSNVVNEHEAKSMRMPGMPFEQLVTEVVKRIQAPSDAMDTETDNSKSGDNTVVKDPNSRQEDKVNDGDQPILIKPLQAVQSHPQESSTSAPKPADYTETGRVTELLQVLQHTETENKDSKAVELGSGNKLDDMRSLGTGLEDGGTVQSTNPF</sequence>
<dbReference type="PANTHER" id="PTHR34682:SF1">
    <property type="entry name" value="PROTEIN METABOLIC NETWORK MODULATOR 1"/>
    <property type="match status" value="1"/>
</dbReference>
<feature type="region of interest" description="Disordered" evidence="1">
    <location>
        <begin position="271"/>
        <end position="318"/>
    </location>
</feature>
<dbReference type="PANTHER" id="PTHR34682">
    <property type="entry name" value="AT HOOK MOTIF-CONTAINING PROTEIN"/>
    <property type="match status" value="1"/>
</dbReference>
<feature type="compositionally biased region" description="Basic residues" evidence="1">
    <location>
        <begin position="30"/>
        <end position="39"/>
    </location>
</feature>
<feature type="compositionally biased region" description="Polar residues" evidence="1">
    <location>
        <begin position="76"/>
        <end position="87"/>
    </location>
</feature>
<dbReference type="InterPro" id="IPR045881">
    <property type="entry name" value="MNM1-like"/>
</dbReference>
<feature type="compositionally biased region" description="Polar residues" evidence="1">
    <location>
        <begin position="380"/>
        <end position="392"/>
    </location>
</feature>
<dbReference type="EMBL" id="JAYMYS010000007">
    <property type="protein sequence ID" value="KAK7387075.1"/>
    <property type="molecule type" value="Genomic_DNA"/>
</dbReference>
<comment type="caution">
    <text evidence="2">The sequence shown here is derived from an EMBL/GenBank/DDBJ whole genome shotgun (WGS) entry which is preliminary data.</text>
</comment>
<name>A0AAN9XAQ4_PSOTE</name>
<dbReference type="Proteomes" id="UP001386955">
    <property type="component" value="Unassembled WGS sequence"/>
</dbReference>
<feature type="compositionally biased region" description="Basic and acidic residues" evidence="1">
    <location>
        <begin position="414"/>
        <end position="423"/>
    </location>
</feature>
<feature type="compositionally biased region" description="Basic and acidic residues" evidence="1">
    <location>
        <begin position="358"/>
        <end position="368"/>
    </location>
</feature>
<dbReference type="AlphaFoldDB" id="A0AAN9XAQ4"/>
<evidence type="ECO:0000313" key="2">
    <source>
        <dbReference type="EMBL" id="KAK7387075.1"/>
    </source>
</evidence>
<gene>
    <name evidence="2" type="ORF">VNO78_27572</name>
</gene>
<organism evidence="2 3">
    <name type="scientific">Psophocarpus tetragonolobus</name>
    <name type="common">Winged bean</name>
    <name type="synonym">Dolichos tetragonolobus</name>
    <dbReference type="NCBI Taxonomy" id="3891"/>
    <lineage>
        <taxon>Eukaryota</taxon>
        <taxon>Viridiplantae</taxon>
        <taxon>Streptophyta</taxon>
        <taxon>Embryophyta</taxon>
        <taxon>Tracheophyta</taxon>
        <taxon>Spermatophyta</taxon>
        <taxon>Magnoliopsida</taxon>
        <taxon>eudicotyledons</taxon>
        <taxon>Gunneridae</taxon>
        <taxon>Pentapetalae</taxon>
        <taxon>rosids</taxon>
        <taxon>fabids</taxon>
        <taxon>Fabales</taxon>
        <taxon>Fabaceae</taxon>
        <taxon>Papilionoideae</taxon>
        <taxon>50 kb inversion clade</taxon>
        <taxon>NPAAA clade</taxon>
        <taxon>indigoferoid/millettioid clade</taxon>
        <taxon>Phaseoleae</taxon>
        <taxon>Psophocarpus</taxon>
    </lineage>
</organism>
<feature type="compositionally biased region" description="Polar residues" evidence="1">
    <location>
        <begin position="279"/>
        <end position="292"/>
    </location>
</feature>
<evidence type="ECO:0000313" key="3">
    <source>
        <dbReference type="Proteomes" id="UP001386955"/>
    </source>
</evidence>
<proteinExistence type="predicted"/>
<feature type="region of interest" description="Disordered" evidence="1">
    <location>
        <begin position="337"/>
        <end position="454"/>
    </location>
</feature>
<reference evidence="2 3" key="1">
    <citation type="submission" date="2024-01" db="EMBL/GenBank/DDBJ databases">
        <title>The genomes of 5 underutilized Papilionoideae crops provide insights into root nodulation and disease resistanc.</title>
        <authorList>
            <person name="Jiang F."/>
        </authorList>
    </citation>
    <scope>NUCLEOTIDE SEQUENCE [LARGE SCALE GENOMIC DNA]</scope>
    <source>
        <strain evidence="2">DUOXIRENSHENG_FW03</strain>
        <tissue evidence="2">Leaves</tissue>
    </source>
</reference>
<evidence type="ECO:0000256" key="1">
    <source>
        <dbReference type="SAM" id="MobiDB-lite"/>
    </source>
</evidence>
<feature type="region of interest" description="Disordered" evidence="1">
    <location>
        <begin position="1"/>
        <end position="87"/>
    </location>
</feature>
<accession>A0AAN9XAQ4</accession>
<keyword evidence="3" id="KW-1185">Reference proteome</keyword>
<evidence type="ECO:0008006" key="4">
    <source>
        <dbReference type="Google" id="ProtNLM"/>
    </source>
</evidence>
<feature type="compositionally biased region" description="Low complexity" evidence="1">
    <location>
        <begin position="7"/>
        <end position="19"/>
    </location>
</feature>
<protein>
    <recommendedName>
        <fullName evidence="4">AT hook motif-containing protein</fullName>
    </recommendedName>
</protein>